<dbReference type="GO" id="GO:0016740">
    <property type="term" value="F:transferase activity"/>
    <property type="evidence" value="ECO:0007669"/>
    <property type="project" value="UniProtKB-KW"/>
</dbReference>
<evidence type="ECO:0000256" key="4">
    <source>
        <dbReference type="ARBA" id="ARBA00022737"/>
    </source>
</evidence>
<keyword evidence="4" id="KW-0677">Repeat</keyword>
<dbReference type="EC" id="4.1.1.36" evidence="12"/>
<feature type="region of interest" description="Disordered" evidence="14">
    <location>
        <begin position="1941"/>
        <end position="1968"/>
    </location>
</feature>
<dbReference type="InterPro" id="IPR044066">
    <property type="entry name" value="TRIAD_supradom"/>
</dbReference>
<keyword evidence="19" id="KW-1185">Reference proteome</keyword>
<comment type="similarity">
    <text evidence="1">Belongs to the CMC family.</text>
</comment>
<proteinExistence type="inferred from homology"/>
<dbReference type="SMART" id="SM00647">
    <property type="entry name" value="IBR"/>
    <property type="match status" value="2"/>
</dbReference>
<dbReference type="PANTHER" id="PTHR47687">
    <property type="entry name" value="G8 DOMAIN-CONTAINING PROTEIN DDB_G0288475-RELATED"/>
    <property type="match status" value="1"/>
</dbReference>
<evidence type="ECO:0000259" key="16">
    <source>
        <dbReference type="PROSITE" id="PS51484"/>
    </source>
</evidence>
<dbReference type="EMBL" id="LHPF02000017">
    <property type="protein sequence ID" value="PSC70851.1"/>
    <property type="molecule type" value="Genomic_DNA"/>
</dbReference>
<evidence type="ECO:0000256" key="11">
    <source>
        <dbReference type="ARBA" id="ARBA00060685"/>
    </source>
</evidence>
<evidence type="ECO:0000256" key="3">
    <source>
        <dbReference type="ARBA" id="ARBA00022723"/>
    </source>
</evidence>
<keyword evidence="9" id="KW-0325">Glycoprotein</keyword>
<feature type="compositionally biased region" description="Low complexity" evidence="14">
    <location>
        <begin position="274"/>
        <end position="300"/>
    </location>
</feature>
<gene>
    <name evidence="18" type="ORF">C2E20_5737</name>
</gene>
<evidence type="ECO:0000259" key="15">
    <source>
        <dbReference type="PROSITE" id="PS50089"/>
    </source>
</evidence>
<comment type="pathway">
    <text evidence="11">Cofactor biosynthesis; coenzyme A biosynthesis; CoA from (R)-pantothenate: step 3/5.</text>
</comment>
<keyword evidence="7" id="KW-0862">Zinc</keyword>
<dbReference type="PROSITE" id="PS51484">
    <property type="entry name" value="G8"/>
    <property type="match status" value="1"/>
</dbReference>
<dbReference type="Gene3D" id="1.20.120.1750">
    <property type="match status" value="1"/>
</dbReference>
<feature type="region of interest" description="Disordered" evidence="14">
    <location>
        <begin position="707"/>
        <end position="728"/>
    </location>
</feature>
<dbReference type="SMART" id="SM01225">
    <property type="entry name" value="G8"/>
    <property type="match status" value="1"/>
</dbReference>
<keyword evidence="2" id="KW-0808">Transferase</keyword>
<dbReference type="OrthoDB" id="2014213at2759"/>
<evidence type="ECO:0000313" key="19">
    <source>
        <dbReference type="Proteomes" id="UP000239649"/>
    </source>
</evidence>
<dbReference type="Pfam" id="PF10162">
    <property type="entry name" value="G8"/>
    <property type="match status" value="1"/>
</dbReference>
<feature type="region of interest" description="Disordered" evidence="14">
    <location>
        <begin position="274"/>
        <end position="308"/>
    </location>
</feature>
<feature type="compositionally biased region" description="Low complexity" evidence="14">
    <location>
        <begin position="710"/>
        <end position="720"/>
    </location>
</feature>
<evidence type="ECO:0000313" key="18">
    <source>
        <dbReference type="EMBL" id="PSC70851.1"/>
    </source>
</evidence>
<evidence type="ECO:0000256" key="14">
    <source>
        <dbReference type="SAM" id="MobiDB-lite"/>
    </source>
</evidence>
<evidence type="ECO:0000259" key="17">
    <source>
        <dbReference type="PROSITE" id="PS51873"/>
    </source>
</evidence>
<evidence type="ECO:0000256" key="10">
    <source>
        <dbReference type="ARBA" id="ARBA00038413"/>
    </source>
</evidence>
<dbReference type="SMART" id="SM00254">
    <property type="entry name" value="ShKT"/>
    <property type="match status" value="6"/>
</dbReference>
<dbReference type="InterPro" id="IPR052334">
    <property type="entry name" value="G8_domain-comF-like"/>
</dbReference>
<reference evidence="18 19" key="1">
    <citation type="journal article" date="2018" name="Plant J.">
        <title>Genome sequences of Chlorella sorokiniana UTEX 1602 and Micractinium conductrix SAG 241.80: implications to maltose excretion by a green alga.</title>
        <authorList>
            <person name="Arriola M.B."/>
            <person name="Velmurugan N."/>
            <person name="Zhang Y."/>
            <person name="Plunkett M.H."/>
            <person name="Hondzo H."/>
            <person name="Barney B.M."/>
        </authorList>
    </citation>
    <scope>NUCLEOTIDE SEQUENCE [LARGE SCALE GENOMIC DNA]</scope>
    <source>
        <strain evidence="18 19">SAG 241.80</strain>
    </source>
</reference>
<dbReference type="Gene3D" id="3.40.50.1950">
    <property type="entry name" value="Flavin prenyltransferase-like"/>
    <property type="match status" value="1"/>
</dbReference>
<dbReference type="SUPFAM" id="SSF57850">
    <property type="entry name" value="RING/U-box"/>
    <property type="match status" value="3"/>
</dbReference>
<accession>A0A2P6V9W5</accession>
<evidence type="ECO:0000256" key="13">
    <source>
        <dbReference type="PROSITE-ProRule" id="PRU00175"/>
    </source>
</evidence>
<dbReference type="Pfam" id="PF22191">
    <property type="entry name" value="IBR_1"/>
    <property type="match status" value="1"/>
</dbReference>
<evidence type="ECO:0000256" key="5">
    <source>
        <dbReference type="ARBA" id="ARBA00022771"/>
    </source>
</evidence>
<dbReference type="InterPro" id="IPR002867">
    <property type="entry name" value="IBR_dom"/>
</dbReference>
<evidence type="ECO:0000256" key="1">
    <source>
        <dbReference type="ARBA" id="ARBA00007347"/>
    </source>
</evidence>
<dbReference type="GO" id="GO:0004633">
    <property type="term" value="F:phosphopantothenoylcysteine decarboxylase activity"/>
    <property type="evidence" value="ECO:0007669"/>
    <property type="project" value="UniProtKB-EC"/>
</dbReference>
<dbReference type="Pfam" id="PF02441">
    <property type="entry name" value="Flavoprotein"/>
    <property type="match status" value="1"/>
</dbReference>
<dbReference type="PROSITE" id="PS51873">
    <property type="entry name" value="TRIAD"/>
    <property type="match status" value="1"/>
</dbReference>
<feature type="domain" description="RING-type" evidence="17">
    <location>
        <begin position="398"/>
        <end position="627"/>
    </location>
</feature>
<name>A0A2P6V9W5_9CHLO</name>
<feature type="domain" description="RING-type" evidence="15">
    <location>
        <begin position="402"/>
        <end position="448"/>
    </location>
</feature>
<evidence type="ECO:0000256" key="9">
    <source>
        <dbReference type="ARBA" id="ARBA00023180"/>
    </source>
</evidence>
<dbReference type="InterPro" id="IPR036551">
    <property type="entry name" value="Flavin_trans-like"/>
</dbReference>
<organism evidence="18 19">
    <name type="scientific">Micractinium conductrix</name>
    <dbReference type="NCBI Taxonomy" id="554055"/>
    <lineage>
        <taxon>Eukaryota</taxon>
        <taxon>Viridiplantae</taxon>
        <taxon>Chlorophyta</taxon>
        <taxon>core chlorophytes</taxon>
        <taxon>Trebouxiophyceae</taxon>
        <taxon>Chlorellales</taxon>
        <taxon>Chlorellaceae</taxon>
        <taxon>Chlorella clade</taxon>
        <taxon>Micractinium</taxon>
    </lineage>
</organism>
<feature type="domain" description="G8" evidence="16">
    <location>
        <begin position="1121"/>
        <end position="1240"/>
    </location>
</feature>
<comment type="caution">
    <text evidence="18">The sequence shown here is derived from an EMBL/GenBank/DDBJ whole genome shotgun (WGS) entry which is preliminary data.</text>
</comment>
<keyword evidence="3" id="KW-0479">Metal-binding</keyword>
<dbReference type="Pfam" id="PF01485">
    <property type="entry name" value="IBR"/>
    <property type="match status" value="1"/>
</dbReference>
<dbReference type="STRING" id="554055.A0A2P6V9W5"/>
<sequence>MQRSRAAALGAALSRGDERGTSSALGLSHGWGCLGSGDEQHERLDSQAEALLLTVTPDGSTALHSLAIGEPLGLGGGMLWAAARLSLAGDVWPSRHQRARAHLLSALLQRCPRLALLAAHRNASGDTPLHCAVLTSSLDVLAVLMAALQQLLPASNPQAAPALQLLLSVPNAEGLAPGELALQRRQWAAARLLARAARGGLPLSQAQLSACALVQRFTGSGSGCGREGGRVGGGASGSAGGLHVSASGSAVTEALGGLLSKLWDALPMASSAAGDASSSAARPAGPSAEEGGSSAGSSRDGPGGGHAAVLQPLAIDQAGVVALIAHEEQQALAAARSTAAATGSAAAAARAVEGEAQAGGATGSEAARPSSAAQVTAAAAGDAGAAASAGAATVAAPALKTCIVCYDELPPGWLRVRLPCGHPTCDACWRGILLAAIDEGDARRCACPQPGCASPLPVSAAPCLLGARSLQRFQLLLAQQYATNHPAILRGCPRAGCGAMLLLSEEAASFAAAAAAEGAGLDAVCGACSHRFCWRCGEEAHEPAPCSQMHQWEDKLAELRQVAPNEDRVWLQRHAKRCPRCKAHIEKHGGCNHMRCGCGHHFCWECGRAWAEHSTETGGFYFCSLQKREDLADFDAAAGGAGGLLGGPLSWLAGAWASIKNAAAQQQLAGHLRQFLRHSGGREALAAAGAHMQVVLAAAGGLADGGADGGAAAEEAGEAASAPPTPGVEILGLRSADASRISPQEWADLVAAAAASAADAVAPALPASLPASATRRTAEAAVTAALCGSGGGGTNSGGGSEGDAAYLSRLAAALADARSLLQHSAAALYLLPTGPGRRHLQAASASLQRQVEGLTPLLLALPEREELRAPPPAHEAAQAATAARTAAGPAAAQPQEPRQQQHKQREAAPAGGGGGLAGWLLRKLYGVEVPAAAGLAREQRSTFSALPPAVLLQQVQFASAVHQQRAPPSPPVARSMVGGLVLFATLLALATRHTARADLLANTTLPETQCDGSEAKGQSCWLASSIYPRQCDCVRNVCPSASISETTNCFICDRGYGVYGSEEECMAAEAVVEAAGIDPSTYPPPAFPPTACPARARAAGAEQRTGCPFQQAGLKEWGDAATWGGKLPSPASVITLPANTKVLLRACALQRGATYKQIVVPPGSELVFADEDIALDVGSIVVGGALRAGAPSCRLASRLTLTFHSQPGIDPINMALWVLKGGQLDLHGKLFAPTWTRLAQTALAGASTVKLQYAAPSWEAGQQVVLTTTIWKDEQENQNEVATIASVSPDGRTLRLAAPLQYQHYGGPEYQAEVGLLSRYILVQVLRALRPLQGDAASERTRRGVHIRVEGAARIRGVQAYRAGQNNVGFDITGHCFYLEDGVEEYNTLDRNLAAFVHVIGQPAAGFDQSGQTFVESPTQPQPSDAAASGFYITNPNNRVTANAASGGYSGFIYPVLPKPIGPSRGVNIVPASRPMLRFDGNTAHSSGYMWFQAGCMYFGGLIYEDPKAGNKLYYNGGRHEFTTMDATGKSPSFFQMTNTKVFLCMVGHMSWGQRFEVTNYQAYDIIRGATLFGQGLLQNAYINVQSANQRSGFPGRLDDLPPIAGFQWYDTRTMTIIKDATFVNYKWQPQLGYYRMAVFYSMTHSDEYKPMGMSSTQNITYMNVDHQAIARVDLRQTGSSRSTQHMFNWVDYDGTATQRKGPSIVGSWPAWWQLAPDCAFENEWDAWVCPWRQGQEVARLELRIPGVTVAWDTGSAVPPTPANQIGFVAMFGYRGSQARSMGITKNEGITGVTGNTGWYTQFSAGAPKYHELWMSQVPPGTYIMYASRYPRGTKFTIRRVFKWYKGLTKAVNPVGSVAQVLLSDGLSYFFDGRRLFLKLVDPGNSETKGADFCRDGVCVRGYRYWSLYYSIEADMPCRGSFCPMAALPDDIPDALPGSTAMRAAQTASAAPATPAPAATPAPSGACSDKQPTDGSTCAQKKAWGQCGEAWMAKSGWCAATCGRCTAGSAGTDSAPAGAPTPTPTGTCIDIQPTDGTACSQKKLWGQCGEAWMAQAGWCAATCGRCTQPAADGDGGAATCSDTQPPGSYSCAQQAAWGRCTEPWMSAHNYCAATCGRCQAGGVESVGSVDAATPAPQGSADACADVAPPGLLTCSQQKEWGMCDVLDPTGFCAISCGRCTPSSADLPCEDVPTPDAVPCAQTKAAGKCSSPYVQQGGYCRSTCGACRAGGKAGVEATPCTDVPTPDGVTCMEQRMYGGCKSTYLVLGEYCSVTCGRCGPAAEQDVRYRSCEPNPSRRAHLGPCRAPYGAPSPLMHPPLEVHQHPACKEYILALKKCHKDHFVAKFWGECNSAAVALNICLKGEKATKRAANKERIVREQERLRARIAARRAEEAAKRCGEAAPVDSSQLPGFSAPKERGIPEQQQQQQQQPAPLVATIKLAQLAELLLEFADVKVVATKSAAYFFQTSDLPAGCGPVLGDEDEWRQWKEVGDPVVHIELRRWADALVVAPLSANTLAKVANGLCDNLVTCVVRAWDWQKPLLLAPAMNTFMWESPFTAQHLAACQQLGATVVPPVSKRLACGDVGTGGMAAPADIAAAVRQQVQERPPSA</sequence>
<feature type="region of interest" description="Disordered" evidence="14">
    <location>
        <begin position="868"/>
        <end position="911"/>
    </location>
</feature>
<dbReference type="InterPro" id="IPR055401">
    <property type="entry name" value="CEMIP_beta-hel_dom"/>
</dbReference>
<keyword evidence="5 13" id="KW-0863">Zinc-finger</keyword>
<evidence type="ECO:0000256" key="6">
    <source>
        <dbReference type="ARBA" id="ARBA00022786"/>
    </source>
</evidence>
<evidence type="ECO:0000256" key="12">
    <source>
        <dbReference type="ARBA" id="ARBA00066422"/>
    </source>
</evidence>
<dbReference type="InterPro" id="IPR001841">
    <property type="entry name" value="Znf_RING"/>
</dbReference>
<evidence type="ECO:0000256" key="2">
    <source>
        <dbReference type="ARBA" id="ARBA00022679"/>
    </source>
</evidence>
<dbReference type="Gene3D" id="3.30.40.10">
    <property type="entry name" value="Zinc/RING finger domain, C3HC4 (zinc finger)"/>
    <property type="match status" value="1"/>
</dbReference>
<dbReference type="SUPFAM" id="SSF52507">
    <property type="entry name" value="Homo-oligomeric flavin-containing Cys decarboxylases, HFCD"/>
    <property type="match status" value="1"/>
</dbReference>
<dbReference type="InterPro" id="IPR019316">
    <property type="entry name" value="G8_domain"/>
</dbReference>
<feature type="compositionally biased region" description="Low complexity" evidence="14">
    <location>
        <begin position="1941"/>
        <end position="1953"/>
    </location>
</feature>
<dbReference type="Pfam" id="PF08583">
    <property type="entry name" value="Cmc1"/>
    <property type="match status" value="1"/>
</dbReference>
<dbReference type="Pfam" id="PF24606">
    <property type="entry name" value="CEMIP_beta-hel"/>
    <property type="match status" value="1"/>
</dbReference>
<comment type="similarity">
    <text evidence="10">Belongs to the comF family.</text>
</comment>
<dbReference type="Proteomes" id="UP000239649">
    <property type="component" value="Unassembled WGS sequence"/>
</dbReference>
<dbReference type="PANTHER" id="PTHR47687:SF4">
    <property type="entry name" value="G8 DOMAIN-CONTAINING PROTEIN DDB_G0286311-RELATED"/>
    <property type="match status" value="1"/>
</dbReference>
<dbReference type="InterPro" id="IPR013083">
    <property type="entry name" value="Znf_RING/FYVE/PHD"/>
</dbReference>
<evidence type="ECO:0000256" key="8">
    <source>
        <dbReference type="ARBA" id="ARBA00023157"/>
    </source>
</evidence>
<dbReference type="GO" id="GO:0008270">
    <property type="term" value="F:zinc ion binding"/>
    <property type="evidence" value="ECO:0007669"/>
    <property type="project" value="UniProtKB-KW"/>
</dbReference>
<keyword evidence="8" id="KW-1015">Disulfide bond</keyword>
<dbReference type="PROSITE" id="PS50089">
    <property type="entry name" value="ZF_RING_2"/>
    <property type="match status" value="1"/>
</dbReference>
<dbReference type="InterPro" id="IPR003582">
    <property type="entry name" value="ShKT_dom"/>
</dbReference>
<keyword evidence="6" id="KW-0833">Ubl conjugation pathway</keyword>
<protein>
    <recommendedName>
        <fullName evidence="12">phosphopantothenoylcysteine decarboxylase</fullName>
        <ecNumber evidence="12">4.1.1.36</ecNumber>
    </recommendedName>
</protein>
<dbReference type="InterPro" id="IPR013892">
    <property type="entry name" value="Cyt_c_biogenesis_Cmc1-like"/>
</dbReference>
<feature type="compositionally biased region" description="Low complexity" evidence="14">
    <location>
        <begin position="874"/>
        <end position="898"/>
    </location>
</feature>
<feature type="region of interest" description="Disordered" evidence="14">
    <location>
        <begin position="2397"/>
        <end position="2429"/>
    </location>
</feature>
<evidence type="ECO:0000256" key="7">
    <source>
        <dbReference type="ARBA" id="ARBA00022833"/>
    </source>
</evidence>
<dbReference type="PROSITE" id="PS51808">
    <property type="entry name" value="CHCH"/>
    <property type="match status" value="1"/>
</dbReference>
<dbReference type="InterPro" id="IPR003382">
    <property type="entry name" value="Flavoprotein"/>
</dbReference>